<accession>A0A0A1FBE0</accession>
<dbReference type="AlphaFoldDB" id="A0A0A1FBE0"/>
<feature type="transmembrane region" description="Helical" evidence="1">
    <location>
        <begin position="20"/>
        <end position="38"/>
    </location>
</feature>
<keyword evidence="1" id="KW-0812">Transmembrane</keyword>
<keyword evidence="1" id="KW-1133">Transmembrane helix</keyword>
<reference evidence="3" key="1">
    <citation type="journal article" date="2014" name="Soil Biol. Biochem.">
        <title>Structure and function of bacterial communities in ageing soils: Insights from the Mendocino ecological staircase.</title>
        <authorList>
            <person name="Uroz S."/>
            <person name="Tech J.J."/>
            <person name="Sawaya N.A."/>
            <person name="Frey-Klett P."/>
            <person name="Leveau J.H.J."/>
        </authorList>
    </citation>
    <scope>NUCLEOTIDE SEQUENCE [LARGE SCALE GENOMIC DNA]</scope>
    <source>
        <strain evidence="3">Cal35</strain>
    </source>
</reference>
<keyword evidence="3" id="KW-1185">Reference proteome</keyword>
<proteinExistence type="predicted"/>
<dbReference type="Proteomes" id="UP000030302">
    <property type="component" value="Chromosome"/>
</dbReference>
<keyword evidence="1" id="KW-0472">Membrane</keyword>
<organism evidence="2 3">
    <name type="scientific">Collimonas arenae</name>
    <dbReference type="NCBI Taxonomy" id="279058"/>
    <lineage>
        <taxon>Bacteria</taxon>
        <taxon>Pseudomonadati</taxon>
        <taxon>Pseudomonadota</taxon>
        <taxon>Betaproteobacteria</taxon>
        <taxon>Burkholderiales</taxon>
        <taxon>Oxalobacteraceae</taxon>
        <taxon>Collimonas</taxon>
    </lineage>
</organism>
<sequence>MFGPGMTDEQYKKLPRAWKITYWIVIAIVFSIIGYFWIRRYF</sequence>
<name>A0A0A1FBE0_9BURK</name>
<gene>
    <name evidence="2" type="ORF">LT85_2910</name>
</gene>
<evidence type="ECO:0000256" key="1">
    <source>
        <dbReference type="SAM" id="Phobius"/>
    </source>
</evidence>
<evidence type="ECO:0000313" key="3">
    <source>
        <dbReference type="Proteomes" id="UP000030302"/>
    </source>
</evidence>
<dbReference type="KEGG" id="care:LT85_2910"/>
<evidence type="ECO:0000313" key="2">
    <source>
        <dbReference type="EMBL" id="AIY42068.1"/>
    </source>
</evidence>
<protein>
    <submittedName>
        <fullName evidence="2">Uncharacterized protein</fullName>
    </submittedName>
</protein>
<dbReference type="EMBL" id="CP009962">
    <property type="protein sequence ID" value="AIY42068.1"/>
    <property type="molecule type" value="Genomic_DNA"/>
</dbReference>
<dbReference type="STRING" id="279058.LT85_2910"/>
<dbReference type="HOGENOM" id="CLU_3249902_0_0_4"/>